<dbReference type="InterPro" id="IPR020471">
    <property type="entry name" value="AKR"/>
</dbReference>
<dbReference type="InterPro" id="IPR036812">
    <property type="entry name" value="NAD(P)_OxRdtase_dom_sf"/>
</dbReference>
<comment type="similarity">
    <text evidence="1">Belongs to the aldo/keto reductase family.</text>
</comment>
<dbReference type="FunFam" id="3.20.20.100:FF:000015">
    <property type="entry name" value="Oxidoreductase, aldo/keto reductase family"/>
    <property type="match status" value="1"/>
</dbReference>
<dbReference type="Pfam" id="PF00248">
    <property type="entry name" value="Aldo_ket_red"/>
    <property type="match status" value="1"/>
</dbReference>
<dbReference type="VEuPathDB" id="FungiDB:yc1106_07113"/>
<dbReference type="SUPFAM" id="SSF51430">
    <property type="entry name" value="NAD(P)-linked oxidoreductase"/>
    <property type="match status" value="1"/>
</dbReference>
<keyword evidence="8" id="KW-1185">Reference proteome</keyword>
<dbReference type="InterPro" id="IPR023210">
    <property type="entry name" value="NADP_OxRdtase_dom"/>
</dbReference>
<protein>
    <recommendedName>
        <fullName evidence="6">NADP-dependent oxidoreductase domain-containing protein</fullName>
    </recommendedName>
</protein>
<dbReference type="PROSITE" id="PS00063">
    <property type="entry name" value="ALDOKETO_REDUCTASE_3"/>
    <property type="match status" value="1"/>
</dbReference>
<dbReference type="PIRSF" id="PIRSF000097">
    <property type="entry name" value="AKR"/>
    <property type="match status" value="1"/>
</dbReference>
<gene>
    <name evidence="7" type="ORF">yc1106_07113</name>
</gene>
<evidence type="ECO:0000256" key="4">
    <source>
        <dbReference type="PIRSR" id="PIRSR000097-2"/>
    </source>
</evidence>
<evidence type="ECO:0000313" key="7">
    <source>
        <dbReference type="EMBL" id="USP79839.1"/>
    </source>
</evidence>
<feature type="active site" description="Proton donor" evidence="3">
    <location>
        <position position="57"/>
    </location>
</feature>
<dbReference type="PROSITE" id="PS00798">
    <property type="entry name" value="ALDOKETO_REDUCTASE_1"/>
    <property type="match status" value="1"/>
</dbReference>
<dbReference type="AlphaFoldDB" id="A0A9Q9DVG4"/>
<dbReference type="Proteomes" id="UP001056012">
    <property type="component" value="Chromosome 5"/>
</dbReference>
<evidence type="ECO:0000259" key="6">
    <source>
        <dbReference type="Pfam" id="PF00248"/>
    </source>
</evidence>
<sequence>MSTSTLSINSTFDLPTSQYKIPKIGFGVYLSPKDVCVKSCKNAFEAGYRHIDTAQYYANEEQVGQAVAESGLPREDVYITSKILSPGEDVESTYKKIIDSVEKLAGKDGYADLFLIHSPNGGKEARKIMWLALKKAKEQGKVRDIGVSNYGIQHIDEIATFDSKDALPAVNQIEACPTRCPLHPWCQQREIVDYCKQRNIVIEAYCPIVRNEKANDETLTSIANKHNKEPNQVLIRWSLQKGFVPLPKSDTPSRIVSNADVYGFELDEDDMAKLDGLDQGAKGAIVQAVSNA</sequence>
<evidence type="ECO:0000256" key="1">
    <source>
        <dbReference type="ARBA" id="ARBA00007905"/>
    </source>
</evidence>
<feature type="binding site" evidence="4">
    <location>
        <position position="117"/>
    </location>
    <ligand>
        <name>substrate</name>
    </ligand>
</feature>
<evidence type="ECO:0000256" key="2">
    <source>
        <dbReference type="ARBA" id="ARBA00023002"/>
    </source>
</evidence>
<dbReference type="PANTHER" id="PTHR43827">
    <property type="entry name" value="2,5-DIKETO-D-GLUCONIC ACID REDUCTASE"/>
    <property type="match status" value="1"/>
</dbReference>
<evidence type="ECO:0000256" key="3">
    <source>
        <dbReference type="PIRSR" id="PIRSR000097-1"/>
    </source>
</evidence>
<dbReference type="PROSITE" id="PS00062">
    <property type="entry name" value="ALDOKETO_REDUCTASE_2"/>
    <property type="match status" value="1"/>
</dbReference>
<feature type="domain" description="NADP-dependent oxidoreductase" evidence="6">
    <location>
        <begin position="38"/>
        <end position="278"/>
    </location>
</feature>
<keyword evidence="2" id="KW-0560">Oxidoreductase</keyword>
<accession>A0A9Q9DVG4</accession>
<evidence type="ECO:0000313" key="8">
    <source>
        <dbReference type="Proteomes" id="UP001056012"/>
    </source>
</evidence>
<dbReference type="PRINTS" id="PR00069">
    <property type="entry name" value="ALDKETRDTASE"/>
</dbReference>
<name>A0A9Q9DVG4_CURCL</name>
<evidence type="ECO:0000256" key="5">
    <source>
        <dbReference type="PIRSR" id="PIRSR000097-3"/>
    </source>
</evidence>
<dbReference type="PANTHER" id="PTHR43827:SF13">
    <property type="entry name" value="ALDO_KETO REDUCTASE FAMILY PROTEIN"/>
    <property type="match status" value="1"/>
</dbReference>
<organism evidence="7 8">
    <name type="scientific">Curvularia clavata</name>
    <dbReference type="NCBI Taxonomy" id="95742"/>
    <lineage>
        <taxon>Eukaryota</taxon>
        <taxon>Fungi</taxon>
        <taxon>Dikarya</taxon>
        <taxon>Ascomycota</taxon>
        <taxon>Pezizomycotina</taxon>
        <taxon>Dothideomycetes</taxon>
        <taxon>Pleosporomycetidae</taxon>
        <taxon>Pleosporales</taxon>
        <taxon>Pleosporineae</taxon>
        <taxon>Pleosporaceae</taxon>
        <taxon>Curvularia</taxon>
    </lineage>
</organism>
<dbReference type="CDD" id="cd19071">
    <property type="entry name" value="AKR_AKR1-5-like"/>
    <property type="match status" value="1"/>
</dbReference>
<dbReference type="OrthoDB" id="416253at2759"/>
<dbReference type="Gene3D" id="3.20.20.100">
    <property type="entry name" value="NADP-dependent oxidoreductase domain"/>
    <property type="match status" value="1"/>
</dbReference>
<dbReference type="GO" id="GO:0016491">
    <property type="term" value="F:oxidoreductase activity"/>
    <property type="evidence" value="ECO:0007669"/>
    <property type="project" value="UniProtKB-KW"/>
</dbReference>
<dbReference type="InterPro" id="IPR018170">
    <property type="entry name" value="Aldo/ket_reductase_CS"/>
</dbReference>
<reference evidence="7" key="1">
    <citation type="submission" date="2021-12" db="EMBL/GenBank/DDBJ databases">
        <title>Curvularia clavata genome.</title>
        <authorList>
            <person name="Cao Y."/>
        </authorList>
    </citation>
    <scope>NUCLEOTIDE SEQUENCE</scope>
    <source>
        <strain evidence="7">Yc1106</strain>
    </source>
</reference>
<feature type="site" description="Lowers pKa of active site Tyr" evidence="5">
    <location>
        <position position="82"/>
    </location>
</feature>
<dbReference type="EMBL" id="CP089278">
    <property type="protein sequence ID" value="USP79839.1"/>
    <property type="molecule type" value="Genomic_DNA"/>
</dbReference>
<proteinExistence type="inferred from homology"/>